<organism evidence="1 2">
    <name type="scientific">Temnothorax longispinosus</name>
    <dbReference type="NCBI Taxonomy" id="300112"/>
    <lineage>
        <taxon>Eukaryota</taxon>
        <taxon>Metazoa</taxon>
        <taxon>Ecdysozoa</taxon>
        <taxon>Arthropoda</taxon>
        <taxon>Hexapoda</taxon>
        <taxon>Insecta</taxon>
        <taxon>Pterygota</taxon>
        <taxon>Neoptera</taxon>
        <taxon>Endopterygota</taxon>
        <taxon>Hymenoptera</taxon>
        <taxon>Apocrita</taxon>
        <taxon>Aculeata</taxon>
        <taxon>Formicoidea</taxon>
        <taxon>Formicidae</taxon>
        <taxon>Myrmicinae</taxon>
        <taxon>Temnothorax</taxon>
    </lineage>
</organism>
<evidence type="ECO:0000313" key="2">
    <source>
        <dbReference type="Proteomes" id="UP000310200"/>
    </source>
</evidence>
<accession>A0A4S2KQ28</accession>
<dbReference type="AlphaFoldDB" id="A0A4S2KQ28"/>
<reference evidence="1 2" key="1">
    <citation type="journal article" date="2019" name="Philos. Trans. R. Soc. Lond., B, Biol. Sci.">
        <title>Ant behaviour and brain gene expression of defending hosts depend on the ecological success of the intruding social parasite.</title>
        <authorList>
            <person name="Kaur R."/>
            <person name="Stoldt M."/>
            <person name="Jongepier E."/>
            <person name="Feldmeyer B."/>
            <person name="Menzel F."/>
            <person name="Bornberg-Bauer E."/>
            <person name="Foitzik S."/>
        </authorList>
    </citation>
    <scope>NUCLEOTIDE SEQUENCE [LARGE SCALE GENOMIC DNA]</scope>
    <source>
        <tissue evidence="1">Whole body</tissue>
    </source>
</reference>
<keyword evidence="2" id="KW-1185">Reference proteome</keyword>
<gene>
    <name evidence="1" type="ORF">DBV15_08216</name>
</gene>
<name>A0A4S2KQ28_9HYME</name>
<evidence type="ECO:0000313" key="1">
    <source>
        <dbReference type="EMBL" id="TGZ51952.1"/>
    </source>
</evidence>
<proteinExistence type="predicted"/>
<comment type="caution">
    <text evidence="1">The sequence shown here is derived from an EMBL/GenBank/DDBJ whole genome shotgun (WGS) entry which is preliminary data.</text>
</comment>
<dbReference type="Proteomes" id="UP000310200">
    <property type="component" value="Unassembled WGS sequence"/>
</dbReference>
<sequence>MAVQESNAQAVGRPMPSTKAHWLMKSFAGPPFAKSSSMRALLATSNGSSITSHCSLQLYLTTVITTDDKNKAHYYLVLIHTTSA</sequence>
<protein>
    <submittedName>
        <fullName evidence="1">Uncharacterized protein</fullName>
    </submittedName>
</protein>
<dbReference type="EMBL" id="QBLH01001407">
    <property type="protein sequence ID" value="TGZ51952.1"/>
    <property type="molecule type" value="Genomic_DNA"/>
</dbReference>